<reference evidence="2 3" key="2">
    <citation type="submission" date="2017-06" db="EMBL/GenBank/DDBJ databases">
        <authorList>
            <consortium name="Pathogen Informatics"/>
        </authorList>
    </citation>
    <scope>NUCLEOTIDE SEQUENCE [LARGE SCALE GENOMIC DNA]</scope>
    <source>
        <strain evidence="2 3">NCTC13833</strain>
    </source>
</reference>
<dbReference type="EMBL" id="LT906464">
    <property type="protein sequence ID" value="SNW00763.1"/>
    <property type="molecule type" value="Genomic_DNA"/>
</dbReference>
<dbReference type="OrthoDB" id="2399989at2"/>
<reference evidence="4" key="3">
    <citation type="journal article" date="2019" name="Int. J. Syst. Evol. Microbiol.">
        <title>The Global Catalogue of Microorganisms (GCM) 10K type strain sequencing project: providing services to taxonomists for standard genome sequencing and annotation.</title>
        <authorList>
            <consortium name="The Broad Institute Genomics Platform"/>
            <consortium name="The Broad Institute Genome Sequencing Center for Infectious Disease"/>
            <person name="Wu L."/>
            <person name="Ma J."/>
        </authorList>
    </citation>
    <scope>NUCLEOTIDE SEQUENCE [LARGE SCALE GENOMIC DNA]</scope>
    <source>
        <strain evidence="4">CCM 4175</strain>
    </source>
</reference>
<reference evidence="1" key="4">
    <citation type="submission" date="2024-05" db="EMBL/GenBank/DDBJ databases">
        <authorList>
            <person name="Sun Q."/>
            <person name="Sedlacek I."/>
        </authorList>
    </citation>
    <scope>NUCLEOTIDE SEQUENCE</scope>
    <source>
        <strain evidence="1">CCM 4175</strain>
    </source>
</reference>
<sequence length="101" mass="11837">MEKFTEYYLVEVNERGDNTPLIKSYEGNGFTRGISPDSAFKFQNEEDVKQACHFQNMLAKIFRNKTVTYYVKQEVERTKFDESGEPYVKPKVDHEVEGVNE</sequence>
<evidence type="ECO:0000313" key="4">
    <source>
        <dbReference type="Proteomes" id="UP000652995"/>
    </source>
</evidence>
<reference evidence="1" key="1">
    <citation type="journal article" date="2014" name="Int. J. Syst. Evol. Microbiol.">
        <title>Complete genome of a new Firmicutes species belonging to the dominant human colonic microbiota ('Ruminococcus bicirculans') reveals two chromosomes and a selective capacity to utilize plant glucans.</title>
        <authorList>
            <consortium name="NISC Comparative Sequencing Program"/>
            <person name="Wegmann U."/>
            <person name="Louis P."/>
            <person name="Goesmann A."/>
            <person name="Henrissat B."/>
            <person name="Duncan S.H."/>
            <person name="Flint H.J."/>
        </authorList>
    </citation>
    <scope>NUCLEOTIDE SEQUENCE</scope>
    <source>
        <strain evidence="1">CCM 4175</strain>
    </source>
</reference>
<accession>A0A240C0D5</accession>
<dbReference type="RefSeq" id="WP_095115780.1">
    <property type="nucleotide sequence ID" value="NZ_BMCB01000010.1"/>
</dbReference>
<proteinExistence type="predicted"/>
<protein>
    <submittedName>
        <fullName evidence="2">Uncharacterized protein</fullName>
    </submittedName>
</protein>
<dbReference type="Proteomes" id="UP000243706">
    <property type="component" value="Chromosome 1"/>
</dbReference>
<dbReference type="EMBL" id="BMCB01000010">
    <property type="protein sequence ID" value="GGA93157.1"/>
    <property type="molecule type" value="Genomic_DNA"/>
</dbReference>
<organism evidence="2 3">
    <name type="scientific">Staphylococcus muscae</name>
    <dbReference type="NCBI Taxonomy" id="1294"/>
    <lineage>
        <taxon>Bacteria</taxon>
        <taxon>Bacillati</taxon>
        <taxon>Bacillota</taxon>
        <taxon>Bacilli</taxon>
        <taxon>Bacillales</taxon>
        <taxon>Staphylococcaceae</taxon>
        <taxon>Staphylococcus</taxon>
    </lineage>
</organism>
<evidence type="ECO:0000313" key="1">
    <source>
        <dbReference type="EMBL" id="GGA93157.1"/>
    </source>
</evidence>
<dbReference type="AlphaFoldDB" id="A0A240C0D5"/>
<keyword evidence="4" id="KW-1185">Reference proteome</keyword>
<evidence type="ECO:0000313" key="2">
    <source>
        <dbReference type="EMBL" id="SNW00763.1"/>
    </source>
</evidence>
<dbReference type="Proteomes" id="UP000652995">
    <property type="component" value="Unassembled WGS sequence"/>
</dbReference>
<gene>
    <name evidence="1" type="ORF">GCM10007183_16660</name>
    <name evidence="2" type="ORF">SAMEA4412661_00527</name>
</gene>
<evidence type="ECO:0000313" key="3">
    <source>
        <dbReference type="Proteomes" id="UP000243706"/>
    </source>
</evidence>
<name>A0A240C0D5_9STAP</name>
<dbReference type="KEGG" id="smus:C7J88_09725"/>